<dbReference type="AlphaFoldDB" id="A0A1R3T8X4"/>
<evidence type="ECO:0000313" key="2">
    <source>
        <dbReference type="EMBL" id="SCD20034.1"/>
    </source>
</evidence>
<dbReference type="RefSeq" id="WP_076929710.1">
    <property type="nucleotide sequence ID" value="NZ_LT605205.1"/>
</dbReference>
<organism evidence="2 3">
    <name type="scientific">Proteiniphilum saccharofermentans</name>
    <dbReference type="NCBI Taxonomy" id="1642647"/>
    <lineage>
        <taxon>Bacteria</taxon>
        <taxon>Pseudomonadati</taxon>
        <taxon>Bacteroidota</taxon>
        <taxon>Bacteroidia</taxon>
        <taxon>Bacteroidales</taxon>
        <taxon>Dysgonomonadaceae</taxon>
        <taxon>Proteiniphilum</taxon>
    </lineage>
</organism>
<name>A0A1R3T8X4_9BACT</name>
<dbReference type="PANTHER" id="PTHR12526:SF595">
    <property type="entry name" value="BLL5217 PROTEIN"/>
    <property type="match status" value="1"/>
</dbReference>
<reference evidence="2 3" key="1">
    <citation type="submission" date="2016-08" db="EMBL/GenBank/DDBJ databases">
        <authorList>
            <person name="Seilhamer J.J."/>
        </authorList>
    </citation>
    <scope>NUCLEOTIDE SEQUENCE [LARGE SCALE GENOMIC DNA]</scope>
    <source>
        <strain evidence="2">M3/6</strain>
    </source>
</reference>
<dbReference type="STRING" id="1642647.PSM36_1210"/>
<keyword evidence="2" id="KW-0808">Transferase</keyword>
<dbReference type="EMBL" id="LT605205">
    <property type="protein sequence ID" value="SCD20034.1"/>
    <property type="molecule type" value="Genomic_DNA"/>
</dbReference>
<accession>A0A1R3T8X4</accession>
<feature type="domain" description="Glycosyl transferase family 1" evidence="1">
    <location>
        <begin position="170"/>
        <end position="314"/>
    </location>
</feature>
<evidence type="ECO:0000259" key="1">
    <source>
        <dbReference type="Pfam" id="PF00534"/>
    </source>
</evidence>
<dbReference type="SUPFAM" id="SSF53756">
    <property type="entry name" value="UDP-Glycosyltransferase/glycogen phosphorylase"/>
    <property type="match status" value="1"/>
</dbReference>
<keyword evidence="3" id="KW-1185">Reference proteome</keyword>
<dbReference type="KEGG" id="psac:PSM36_1210"/>
<dbReference type="GO" id="GO:0016757">
    <property type="term" value="F:glycosyltransferase activity"/>
    <property type="evidence" value="ECO:0007669"/>
    <property type="project" value="InterPro"/>
</dbReference>
<dbReference type="Pfam" id="PF00534">
    <property type="entry name" value="Glycos_transf_1"/>
    <property type="match status" value="1"/>
</dbReference>
<dbReference type="InterPro" id="IPR001296">
    <property type="entry name" value="Glyco_trans_1"/>
</dbReference>
<dbReference type="Proteomes" id="UP000187464">
    <property type="component" value="Chromosome I"/>
</dbReference>
<gene>
    <name evidence="2" type="ORF">PSM36_1210</name>
</gene>
<protein>
    <submittedName>
        <fullName evidence="2">Glycosyl transferases family 1</fullName>
    </submittedName>
</protein>
<dbReference type="CDD" id="cd03802">
    <property type="entry name" value="GT4_AviGT4-like"/>
    <property type="match status" value="1"/>
</dbReference>
<sequence length="337" mass="38022">MKIAMLSPIAWRTPPVHYGPWELVTSLLTEELVKNGVDVTLFATGDSITQGKLTAVTPRGYEEDRAIDPKVWECLHISECFERADEFDIIHNQFDFLPLTYSGLVKTPVVTTIHGFSSPRILPVYKKYNPHTRYVSISDADRSPELDYIATVYHGIDTGNFTFNPDPAGDYLLYYGRIHPDKGTREAVQIAKALDTRLVIAGIIQDQGYFDRHVKPFLEEGKVEYIGSVGADRRDQLLGNARVLLHPISFSEPFGLSVVEAMACGTPVVAFNKGSMPELIVNGRNGYLAQNVEEAIEQVRNVTNINRHSCRENVEQHFTKEVMARRYIDVYKTMLNQ</sequence>
<proteinExistence type="predicted"/>
<evidence type="ECO:0000313" key="3">
    <source>
        <dbReference type="Proteomes" id="UP000187464"/>
    </source>
</evidence>
<dbReference type="PANTHER" id="PTHR12526">
    <property type="entry name" value="GLYCOSYLTRANSFERASE"/>
    <property type="match status" value="1"/>
</dbReference>
<dbReference type="Gene3D" id="3.40.50.2000">
    <property type="entry name" value="Glycogen Phosphorylase B"/>
    <property type="match status" value="2"/>
</dbReference>